<dbReference type="InterPro" id="IPR051159">
    <property type="entry name" value="Hexapeptide_acetyltransf"/>
</dbReference>
<dbReference type="PANTHER" id="PTHR23416">
    <property type="entry name" value="SIALIC ACID SYNTHASE-RELATED"/>
    <property type="match status" value="1"/>
</dbReference>
<dbReference type="Pfam" id="PF00132">
    <property type="entry name" value="Hexapep"/>
    <property type="match status" value="1"/>
</dbReference>
<dbReference type="InterPro" id="IPR001451">
    <property type="entry name" value="Hexapep"/>
</dbReference>
<proteinExistence type="inferred from homology"/>
<evidence type="ECO:0000256" key="1">
    <source>
        <dbReference type="ARBA" id="ARBA00007274"/>
    </source>
</evidence>
<keyword evidence="2" id="KW-0808">Transferase</keyword>
<keyword evidence="4" id="KW-1185">Reference proteome</keyword>
<name>A0ABQ2SER3_9DEIO</name>
<evidence type="ECO:0000256" key="2">
    <source>
        <dbReference type="ARBA" id="ARBA00022679"/>
    </source>
</evidence>
<dbReference type="SUPFAM" id="SSF51161">
    <property type="entry name" value="Trimeric LpxA-like enzymes"/>
    <property type="match status" value="1"/>
</dbReference>
<reference evidence="4" key="1">
    <citation type="journal article" date="2019" name="Int. J. Syst. Evol. Microbiol.">
        <title>The Global Catalogue of Microorganisms (GCM) 10K type strain sequencing project: providing services to taxonomists for standard genome sequencing and annotation.</title>
        <authorList>
            <consortium name="The Broad Institute Genomics Platform"/>
            <consortium name="The Broad Institute Genome Sequencing Center for Infectious Disease"/>
            <person name="Wu L."/>
            <person name="Ma J."/>
        </authorList>
    </citation>
    <scope>NUCLEOTIDE SEQUENCE [LARGE SCALE GENOMIC DNA]</scope>
    <source>
        <strain evidence="4">JCM 31406</strain>
    </source>
</reference>
<dbReference type="EMBL" id="BMQO01000005">
    <property type="protein sequence ID" value="GGS26094.1"/>
    <property type="molecule type" value="Genomic_DNA"/>
</dbReference>
<protein>
    <submittedName>
        <fullName evidence="3">Colanic acid biosynthesis acetyltransferase WcaF</fullName>
    </submittedName>
</protein>
<dbReference type="Proteomes" id="UP000620633">
    <property type="component" value="Unassembled WGS sequence"/>
</dbReference>
<accession>A0ABQ2SER3</accession>
<sequence length="178" mass="20160">MIDLSKSGNGDNYRTKSKYLELLWMICEILFVYNPMQLSSRVRVYICRLFGAKIGERVIMRPRIRLKYPWKITIGDNSWIGEGVWFHNQGEIFIGSNAVISQESFITTGSHDILVDMHLKVDNVKICDGAWISTRAIVLKGVTIGENSIVTPGSVVHRSIDGNGIYGGNPVKYIKPRW</sequence>
<dbReference type="PANTHER" id="PTHR23416:SF23">
    <property type="entry name" value="ACETYLTRANSFERASE C18B11.09C-RELATED"/>
    <property type="match status" value="1"/>
</dbReference>
<gene>
    <name evidence="3" type="ORF">GCM10008961_17020</name>
</gene>
<dbReference type="Gene3D" id="2.160.10.10">
    <property type="entry name" value="Hexapeptide repeat proteins"/>
    <property type="match status" value="1"/>
</dbReference>
<organism evidence="3 4">
    <name type="scientific">Deinococcus knuensis</name>
    <dbReference type="NCBI Taxonomy" id="1837380"/>
    <lineage>
        <taxon>Bacteria</taxon>
        <taxon>Thermotogati</taxon>
        <taxon>Deinococcota</taxon>
        <taxon>Deinococci</taxon>
        <taxon>Deinococcales</taxon>
        <taxon>Deinococcaceae</taxon>
        <taxon>Deinococcus</taxon>
    </lineage>
</organism>
<dbReference type="InterPro" id="IPR011004">
    <property type="entry name" value="Trimer_LpxA-like_sf"/>
</dbReference>
<evidence type="ECO:0000313" key="4">
    <source>
        <dbReference type="Proteomes" id="UP000620633"/>
    </source>
</evidence>
<comment type="similarity">
    <text evidence="1">Belongs to the transferase hexapeptide repeat family.</text>
</comment>
<comment type="caution">
    <text evidence="3">The sequence shown here is derived from an EMBL/GenBank/DDBJ whole genome shotgun (WGS) entry which is preliminary data.</text>
</comment>
<evidence type="ECO:0000313" key="3">
    <source>
        <dbReference type="EMBL" id="GGS26094.1"/>
    </source>
</evidence>